<dbReference type="SMART" id="SM00054">
    <property type="entry name" value="EFh"/>
    <property type="match status" value="3"/>
</dbReference>
<comment type="caution">
    <text evidence="4">The sequence shown here is derived from an EMBL/GenBank/DDBJ whole genome shotgun (WGS) entry which is preliminary data.</text>
</comment>
<sequence length="647" mass="72817">MPIKGKKVKGKQKSKSEPENDGCIIENPQSSTIVKRMASKTLSSGARKLGSDVNDGQHQVETSQSSLWLSKTKFSVEDLLDSDNKTFGRLMNGEVRSDVFESLTLEEVKDLKLVFDAFDSDCTGSIEFIELRRILYSLGFKISEESLKRITGSFDLEDSGKIDFNDFLDVVISKQGSDRDIHSEIMQGFNMIDTDKTGKISLDNLRNVCRDHGVKLSDQELKDMIQEADVDGDVWHTTEHKVECARQIEGSYKTPRVVMKNNLPSARFLYEFDTVDTLALRNISEKRKLQRQLGELDKQLHSNLVRMESEILSLRLEKCETSPATKQGKRKVMEGKSNVNKGKTKTRVKESSHGEAKTNSSKVKTNMADFTDGISANQATQNFSSKNTLPKITTSSYLTAKQEQFNENQDGETDMINESFSLETISELGQKQLQAEQRILMSLQRPRSKLKMQTGSISRPPTPQASNLLLSPLRPIDRQRRASSYGQLAPLPDEYVTKDRFIRAFSAPDVSESLSTSDLGRLRSLAYGQNQTSVSPNEVKRFRSLPNRQKQISGEVKGPVTNENGSSKPDRVAKLKLDPLKTRGSETIGSKTTNFDEVLKSRLQLLENGVPNREDLEKIRYLRLKDENENANEVEDIFAILHQNKNG</sequence>
<evidence type="ECO:0000256" key="3">
    <source>
        <dbReference type="SAM" id="MobiDB-lite"/>
    </source>
</evidence>
<keyword evidence="2" id="KW-0106">Calcium</keyword>
<accession>A0A6S7GS98</accession>
<dbReference type="PANTHER" id="PTHR23048:SF59">
    <property type="entry name" value="EF-HAND SUPERFAMILY PROTEIN"/>
    <property type="match status" value="1"/>
</dbReference>
<organism evidence="4 5">
    <name type="scientific">Paramuricea clavata</name>
    <name type="common">Red gorgonian</name>
    <name type="synonym">Violescent sea-whip</name>
    <dbReference type="NCBI Taxonomy" id="317549"/>
    <lineage>
        <taxon>Eukaryota</taxon>
        <taxon>Metazoa</taxon>
        <taxon>Cnidaria</taxon>
        <taxon>Anthozoa</taxon>
        <taxon>Octocorallia</taxon>
        <taxon>Malacalcyonacea</taxon>
        <taxon>Plexauridae</taxon>
        <taxon>Paramuricea</taxon>
    </lineage>
</organism>
<protein>
    <submittedName>
        <fullName evidence="4">Caltractin-like</fullName>
    </submittedName>
</protein>
<evidence type="ECO:0000256" key="1">
    <source>
        <dbReference type="ARBA" id="ARBA00022737"/>
    </source>
</evidence>
<dbReference type="InterPro" id="IPR018247">
    <property type="entry name" value="EF_Hand_1_Ca_BS"/>
</dbReference>
<evidence type="ECO:0000256" key="2">
    <source>
        <dbReference type="ARBA" id="ARBA00022837"/>
    </source>
</evidence>
<dbReference type="InterPro" id="IPR002048">
    <property type="entry name" value="EF_hand_dom"/>
</dbReference>
<feature type="region of interest" description="Disordered" evidence="3">
    <location>
        <begin position="1"/>
        <end position="28"/>
    </location>
</feature>
<feature type="compositionally biased region" description="Basic and acidic residues" evidence="3">
    <location>
        <begin position="347"/>
        <end position="356"/>
    </location>
</feature>
<gene>
    <name evidence="4" type="ORF">PACLA_8A008340</name>
</gene>
<dbReference type="PROSITE" id="PS00018">
    <property type="entry name" value="EF_HAND_1"/>
    <property type="match status" value="1"/>
</dbReference>
<dbReference type="AlphaFoldDB" id="A0A6S7GS98"/>
<dbReference type="InterPro" id="IPR050230">
    <property type="entry name" value="CALM/Myosin/TropC-like"/>
</dbReference>
<dbReference type="Proteomes" id="UP001152795">
    <property type="component" value="Unassembled WGS sequence"/>
</dbReference>
<dbReference type="PROSITE" id="PS50222">
    <property type="entry name" value="EF_HAND_2"/>
    <property type="match status" value="3"/>
</dbReference>
<name>A0A6S7GS98_PARCT</name>
<proteinExistence type="predicted"/>
<dbReference type="InterPro" id="IPR011992">
    <property type="entry name" value="EF-hand-dom_pair"/>
</dbReference>
<evidence type="ECO:0000313" key="4">
    <source>
        <dbReference type="EMBL" id="CAB3992842.1"/>
    </source>
</evidence>
<feature type="region of interest" description="Disordered" evidence="3">
    <location>
        <begin position="322"/>
        <end position="361"/>
    </location>
</feature>
<dbReference type="EMBL" id="CACRXK020002135">
    <property type="protein sequence ID" value="CAB3992842.1"/>
    <property type="molecule type" value="Genomic_DNA"/>
</dbReference>
<dbReference type="OrthoDB" id="343296at2759"/>
<keyword evidence="5" id="KW-1185">Reference proteome</keyword>
<feature type="compositionally biased region" description="Basic residues" evidence="3">
    <location>
        <begin position="1"/>
        <end position="13"/>
    </location>
</feature>
<reference evidence="4" key="1">
    <citation type="submission" date="2020-04" db="EMBL/GenBank/DDBJ databases">
        <authorList>
            <person name="Alioto T."/>
            <person name="Alioto T."/>
            <person name="Gomez Garrido J."/>
        </authorList>
    </citation>
    <scope>NUCLEOTIDE SEQUENCE</scope>
    <source>
        <strain evidence="4">A484AB</strain>
    </source>
</reference>
<dbReference type="FunFam" id="1.10.238.10:FF:000001">
    <property type="entry name" value="Calmodulin 1"/>
    <property type="match status" value="1"/>
</dbReference>
<dbReference type="GO" id="GO:0016460">
    <property type="term" value="C:myosin II complex"/>
    <property type="evidence" value="ECO:0007669"/>
    <property type="project" value="TreeGrafter"/>
</dbReference>
<dbReference type="SUPFAM" id="SSF47473">
    <property type="entry name" value="EF-hand"/>
    <property type="match status" value="1"/>
</dbReference>
<dbReference type="PANTHER" id="PTHR23048">
    <property type="entry name" value="MYOSIN LIGHT CHAIN 1, 3"/>
    <property type="match status" value="1"/>
</dbReference>
<dbReference type="Gene3D" id="1.10.238.10">
    <property type="entry name" value="EF-hand"/>
    <property type="match status" value="2"/>
</dbReference>
<evidence type="ECO:0000313" key="5">
    <source>
        <dbReference type="Proteomes" id="UP001152795"/>
    </source>
</evidence>
<dbReference type="Pfam" id="PF13499">
    <property type="entry name" value="EF-hand_7"/>
    <property type="match status" value="2"/>
</dbReference>
<dbReference type="GO" id="GO:0005509">
    <property type="term" value="F:calcium ion binding"/>
    <property type="evidence" value="ECO:0007669"/>
    <property type="project" value="InterPro"/>
</dbReference>
<feature type="region of interest" description="Disordered" evidence="3">
    <location>
        <begin position="550"/>
        <end position="570"/>
    </location>
</feature>
<keyword evidence="1" id="KW-0677">Repeat</keyword>